<evidence type="ECO:0000256" key="1">
    <source>
        <dbReference type="SAM" id="MobiDB-lite"/>
    </source>
</evidence>
<keyword evidence="2" id="KW-0812">Transmembrane</keyword>
<sequence>MDLSSQISTRRKTHENMMDYSGGLSSRGHHQPSASPLLATLPPSIPPPFLPFLSISLLSPLYISLTYYFLLVSFLSLFIVFV</sequence>
<name>A0A5B7HGR5_PORTR</name>
<evidence type="ECO:0000313" key="4">
    <source>
        <dbReference type="Proteomes" id="UP000324222"/>
    </source>
</evidence>
<keyword evidence="4" id="KW-1185">Reference proteome</keyword>
<organism evidence="3 4">
    <name type="scientific">Portunus trituberculatus</name>
    <name type="common">Swimming crab</name>
    <name type="synonym">Neptunus trituberculatus</name>
    <dbReference type="NCBI Taxonomy" id="210409"/>
    <lineage>
        <taxon>Eukaryota</taxon>
        <taxon>Metazoa</taxon>
        <taxon>Ecdysozoa</taxon>
        <taxon>Arthropoda</taxon>
        <taxon>Crustacea</taxon>
        <taxon>Multicrustacea</taxon>
        <taxon>Malacostraca</taxon>
        <taxon>Eumalacostraca</taxon>
        <taxon>Eucarida</taxon>
        <taxon>Decapoda</taxon>
        <taxon>Pleocyemata</taxon>
        <taxon>Brachyura</taxon>
        <taxon>Eubrachyura</taxon>
        <taxon>Portunoidea</taxon>
        <taxon>Portunidae</taxon>
        <taxon>Portuninae</taxon>
        <taxon>Portunus</taxon>
    </lineage>
</organism>
<keyword evidence="2" id="KW-1133">Transmembrane helix</keyword>
<dbReference type="Proteomes" id="UP000324222">
    <property type="component" value="Unassembled WGS sequence"/>
</dbReference>
<reference evidence="3 4" key="1">
    <citation type="submission" date="2019-05" db="EMBL/GenBank/DDBJ databases">
        <title>Another draft genome of Portunus trituberculatus and its Hox gene families provides insights of decapod evolution.</title>
        <authorList>
            <person name="Jeong J.-H."/>
            <person name="Song I."/>
            <person name="Kim S."/>
            <person name="Choi T."/>
            <person name="Kim D."/>
            <person name="Ryu S."/>
            <person name="Kim W."/>
        </authorList>
    </citation>
    <scope>NUCLEOTIDE SEQUENCE [LARGE SCALE GENOMIC DNA]</scope>
    <source>
        <tissue evidence="3">Muscle</tissue>
    </source>
</reference>
<dbReference type="AlphaFoldDB" id="A0A5B7HGR5"/>
<accession>A0A5B7HGR5</accession>
<gene>
    <name evidence="3" type="ORF">E2C01_064671</name>
</gene>
<evidence type="ECO:0000256" key="2">
    <source>
        <dbReference type="SAM" id="Phobius"/>
    </source>
</evidence>
<dbReference type="EMBL" id="VSRR010031100">
    <property type="protein sequence ID" value="MPC70422.1"/>
    <property type="molecule type" value="Genomic_DNA"/>
</dbReference>
<evidence type="ECO:0000313" key="3">
    <source>
        <dbReference type="EMBL" id="MPC70422.1"/>
    </source>
</evidence>
<comment type="caution">
    <text evidence="3">The sequence shown here is derived from an EMBL/GenBank/DDBJ whole genome shotgun (WGS) entry which is preliminary data.</text>
</comment>
<feature type="region of interest" description="Disordered" evidence="1">
    <location>
        <begin position="1"/>
        <end position="33"/>
    </location>
</feature>
<proteinExistence type="predicted"/>
<keyword evidence="2" id="KW-0472">Membrane</keyword>
<feature type="transmembrane region" description="Helical" evidence="2">
    <location>
        <begin position="61"/>
        <end position="81"/>
    </location>
</feature>
<protein>
    <submittedName>
        <fullName evidence="3">Uncharacterized protein</fullName>
    </submittedName>
</protein>